<evidence type="ECO:0000256" key="1">
    <source>
        <dbReference type="SAM" id="MobiDB-lite"/>
    </source>
</evidence>
<name>A0ABU6XHB9_9FABA</name>
<feature type="region of interest" description="Disordered" evidence="1">
    <location>
        <begin position="93"/>
        <end position="119"/>
    </location>
</feature>
<proteinExistence type="predicted"/>
<reference evidence="2 3" key="1">
    <citation type="journal article" date="2023" name="Plants (Basel)">
        <title>Bridging the Gap: Combining Genomics and Transcriptomics Approaches to Understand Stylosanthes scabra, an Orphan Legume from the Brazilian Caatinga.</title>
        <authorList>
            <person name="Ferreira-Neto J.R.C."/>
            <person name="da Silva M.D."/>
            <person name="Binneck E."/>
            <person name="de Melo N.F."/>
            <person name="da Silva R.H."/>
            <person name="de Melo A.L.T.M."/>
            <person name="Pandolfi V."/>
            <person name="Bustamante F.O."/>
            <person name="Brasileiro-Vidal A.C."/>
            <person name="Benko-Iseppon A.M."/>
        </authorList>
    </citation>
    <scope>NUCLEOTIDE SEQUENCE [LARGE SCALE GENOMIC DNA]</scope>
    <source>
        <tissue evidence="2">Leaves</tissue>
    </source>
</reference>
<dbReference type="Proteomes" id="UP001341840">
    <property type="component" value="Unassembled WGS sequence"/>
</dbReference>
<evidence type="ECO:0000313" key="3">
    <source>
        <dbReference type="Proteomes" id="UP001341840"/>
    </source>
</evidence>
<gene>
    <name evidence="2" type="ORF">PIB30_056460</name>
</gene>
<evidence type="ECO:0000313" key="2">
    <source>
        <dbReference type="EMBL" id="MED6197434.1"/>
    </source>
</evidence>
<accession>A0ABU6XHB9</accession>
<dbReference type="EMBL" id="JASCZI010211900">
    <property type="protein sequence ID" value="MED6197434.1"/>
    <property type="molecule type" value="Genomic_DNA"/>
</dbReference>
<sequence>MNGDSGVSFLALVHHDGEIKRRSRKGVKFKSECPNPGKIVSHIYCRVPVVVVFNGVKYDCFSIESDEDLNVLFHCRQQFPEVQITELYVETDAMGASSGESNPHPQPVQAGPSGVPYRV</sequence>
<comment type="caution">
    <text evidence="2">The sequence shown here is derived from an EMBL/GenBank/DDBJ whole genome shotgun (WGS) entry which is preliminary data.</text>
</comment>
<organism evidence="2 3">
    <name type="scientific">Stylosanthes scabra</name>
    <dbReference type="NCBI Taxonomy" id="79078"/>
    <lineage>
        <taxon>Eukaryota</taxon>
        <taxon>Viridiplantae</taxon>
        <taxon>Streptophyta</taxon>
        <taxon>Embryophyta</taxon>
        <taxon>Tracheophyta</taxon>
        <taxon>Spermatophyta</taxon>
        <taxon>Magnoliopsida</taxon>
        <taxon>eudicotyledons</taxon>
        <taxon>Gunneridae</taxon>
        <taxon>Pentapetalae</taxon>
        <taxon>rosids</taxon>
        <taxon>fabids</taxon>
        <taxon>Fabales</taxon>
        <taxon>Fabaceae</taxon>
        <taxon>Papilionoideae</taxon>
        <taxon>50 kb inversion clade</taxon>
        <taxon>dalbergioids sensu lato</taxon>
        <taxon>Dalbergieae</taxon>
        <taxon>Pterocarpus clade</taxon>
        <taxon>Stylosanthes</taxon>
    </lineage>
</organism>
<keyword evidence="3" id="KW-1185">Reference proteome</keyword>
<protein>
    <submittedName>
        <fullName evidence="2">Uncharacterized protein</fullName>
    </submittedName>
</protein>